<dbReference type="InterPro" id="IPR045834">
    <property type="entry name" value="Csd3_N2"/>
</dbReference>
<keyword evidence="3" id="KW-0645">Protease</keyword>
<dbReference type="InterPro" id="IPR007340">
    <property type="entry name" value="LysM_Opacity-associatedA"/>
</dbReference>
<evidence type="ECO:0000256" key="5">
    <source>
        <dbReference type="ARBA" id="ARBA00022801"/>
    </source>
</evidence>
<dbReference type="OrthoDB" id="9805070at2"/>
<dbReference type="Gene3D" id="3.10.450.350">
    <property type="match status" value="2"/>
</dbReference>
<evidence type="ECO:0000256" key="1">
    <source>
        <dbReference type="ARBA" id="ARBA00001947"/>
    </source>
</evidence>
<gene>
    <name evidence="10" type="ORF">SAMN03097708_00515</name>
</gene>
<evidence type="ECO:0000256" key="8">
    <source>
        <dbReference type="SAM" id="MobiDB-lite"/>
    </source>
</evidence>
<dbReference type="Pfam" id="PF04225">
    <property type="entry name" value="LysM_OapA"/>
    <property type="match status" value="1"/>
</dbReference>
<feature type="region of interest" description="Disordered" evidence="8">
    <location>
        <begin position="1"/>
        <end position="61"/>
    </location>
</feature>
<dbReference type="PANTHER" id="PTHR21666:SF288">
    <property type="entry name" value="CELL DIVISION PROTEIN YTFB"/>
    <property type="match status" value="1"/>
</dbReference>
<comment type="subcellular location">
    <subcellularLocation>
        <location evidence="2">Cell envelope</location>
    </subcellularLocation>
</comment>
<evidence type="ECO:0000256" key="4">
    <source>
        <dbReference type="ARBA" id="ARBA00022723"/>
    </source>
</evidence>
<dbReference type="CDD" id="cd12797">
    <property type="entry name" value="M23_peptidase"/>
    <property type="match status" value="1"/>
</dbReference>
<protein>
    <submittedName>
        <fullName evidence="10">Opacity-associated protein A LysM-like domain-containing protein</fullName>
    </submittedName>
</protein>
<evidence type="ECO:0000256" key="7">
    <source>
        <dbReference type="ARBA" id="ARBA00023049"/>
    </source>
</evidence>
<accession>A0A1G5PQC6</accession>
<dbReference type="GO" id="GO:0042834">
    <property type="term" value="F:peptidoglycan binding"/>
    <property type="evidence" value="ECO:0007669"/>
    <property type="project" value="InterPro"/>
</dbReference>
<dbReference type="InterPro" id="IPR011055">
    <property type="entry name" value="Dup_hybrid_motif"/>
</dbReference>
<dbReference type="GO" id="GO:0006508">
    <property type="term" value="P:proteolysis"/>
    <property type="evidence" value="ECO:0007669"/>
    <property type="project" value="UniProtKB-KW"/>
</dbReference>
<evidence type="ECO:0000256" key="6">
    <source>
        <dbReference type="ARBA" id="ARBA00022833"/>
    </source>
</evidence>
<evidence type="ECO:0000256" key="2">
    <source>
        <dbReference type="ARBA" id="ARBA00004196"/>
    </source>
</evidence>
<dbReference type="Proteomes" id="UP000199648">
    <property type="component" value="Unassembled WGS sequence"/>
</dbReference>
<keyword evidence="4" id="KW-0479">Metal-binding</keyword>
<dbReference type="EMBL" id="FMWD01000002">
    <property type="protein sequence ID" value="SCZ51536.1"/>
    <property type="molecule type" value="Genomic_DNA"/>
</dbReference>
<dbReference type="GO" id="GO:0046872">
    <property type="term" value="F:metal ion binding"/>
    <property type="evidence" value="ECO:0007669"/>
    <property type="project" value="UniProtKB-KW"/>
</dbReference>
<dbReference type="CDD" id="cd00118">
    <property type="entry name" value="LysM"/>
    <property type="match status" value="1"/>
</dbReference>
<evidence type="ECO:0000313" key="10">
    <source>
        <dbReference type="EMBL" id="SCZ51536.1"/>
    </source>
</evidence>
<name>A0A1G5PQC6_9GAMM</name>
<keyword evidence="11" id="KW-1185">Reference proteome</keyword>
<dbReference type="InterPro" id="IPR050570">
    <property type="entry name" value="Cell_wall_metabolism_enzyme"/>
</dbReference>
<dbReference type="InterPro" id="IPR018392">
    <property type="entry name" value="LysM"/>
</dbReference>
<evidence type="ECO:0000256" key="3">
    <source>
        <dbReference type="ARBA" id="ARBA00022670"/>
    </source>
</evidence>
<keyword evidence="6" id="KW-0862">Zinc</keyword>
<dbReference type="PANTHER" id="PTHR21666">
    <property type="entry name" value="PEPTIDASE-RELATED"/>
    <property type="match status" value="1"/>
</dbReference>
<proteinExistence type="predicted"/>
<evidence type="ECO:0000313" key="11">
    <source>
        <dbReference type="Proteomes" id="UP000199648"/>
    </source>
</evidence>
<dbReference type="GO" id="GO:0004222">
    <property type="term" value="F:metalloendopeptidase activity"/>
    <property type="evidence" value="ECO:0007669"/>
    <property type="project" value="TreeGrafter"/>
</dbReference>
<dbReference type="GO" id="GO:0030313">
    <property type="term" value="C:cell envelope"/>
    <property type="evidence" value="ECO:0007669"/>
    <property type="project" value="UniProtKB-SubCell"/>
</dbReference>
<dbReference type="PROSITE" id="PS51782">
    <property type="entry name" value="LYSM"/>
    <property type="match status" value="1"/>
</dbReference>
<dbReference type="STRING" id="415747.SAMN03097708_00515"/>
<feature type="domain" description="LysM" evidence="9">
    <location>
        <begin position="67"/>
        <end position="115"/>
    </location>
</feature>
<dbReference type="Gene3D" id="2.70.70.10">
    <property type="entry name" value="Glucose Permease (Domain IIA)"/>
    <property type="match status" value="1"/>
</dbReference>
<dbReference type="AlphaFoldDB" id="A0A1G5PQC6"/>
<dbReference type="Pfam" id="PF01551">
    <property type="entry name" value="Peptidase_M23"/>
    <property type="match status" value="1"/>
</dbReference>
<keyword evidence="7" id="KW-0482">Metalloprotease</keyword>
<comment type="cofactor">
    <cofactor evidence="1">
        <name>Zn(2+)</name>
        <dbReference type="ChEBI" id="CHEBI:29105"/>
    </cofactor>
</comment>
<dbReference type="InterPro" id="IPR016047">
    <property type="entry name" value="M23ase_b-sheet_dom"/>
</dbReference>
<reference evidence="10 11" key="1">
    <citation type="submission" date="2016-10" db="EMBL/GenBank/DDBJ databases">
        <authorList>
            <person name="de Groot N.N."/>
        </authorList>
    </citation>
    <scope>NUCLEOTIDE SEQUENCE [LARGE SCALE GENOMIC DNA]</scope>
    <source>
        <strain evidence="10 11">HLD2</strain>
    </source>
</reference>
<evidence type="ECO:0000259" key="9">
    <source>
        <dbReference type="PROSITE" id="PS51782"/>
    </source>
</evidence>
<keyword evidence="5" id="KW-0378">Hydrolase</keyword>
<organism evidence="10 11">
    <name type="scientific">Thiohalomonas denitrificans</name>
    <dbReference type="NCBI Taxonomy" id="415747"/>
    <lineage>
        <taxon>Bacteria</taxon>
        <taxon>Pseudomonadati</taxon>
        <taxon>Pseudomonadota</taxon>
        <taxon>Gammaproteobacteria</taxon>
        <taxon>Thiohalomonadales</taxon>
        <taxon>Thiohalomonadaceae</taxon>
        <taxon>Thiohalomonas</taxon>
    </lineage>
</organism>
<sequence length="427" mass="46760">MGTAAGLLWPGPDAEANRHDPMTGDRQAFSRALTESLALPERATATVEEPTRESPQQAQPEITAEWQEVTVKSGDSLAAIFSRLDLSPRALHRVVNAGAEAKSLTRIHPGQVLRFDIRDGELHGLEHRLSPTQSMLLLRTDDGFDVSHEMKTVETRLTHSAGVIDSSLYAAGKNAGLSDRLIMEMVGIFSWDVDFALDIRGGDSFLVLYEERFLDGEKLGEGNIVAAEFVSRGEVFRAVRFADADGRSNYYAPDGRSMRKAFLRSPVDFRRISSRFSGERHHPVLGKKRPHRGVDYAAGTGTPIKASGDGKIIHRGWKGGYGRTIIIQHGGSISTLYGHMSRYGGLRVGSRVKQGQTIGYVGASGLATGPHLHYEFRLNGVHRNPLTVKLPKAEPIADQYRAEFQAKASTILAQLDVLKRTQVAAAE</sequence>
<dbReference type="Pfam" id="PF19425">
    <property type="entry name" value="Csd3_N2"/>
    <property type="match status" value="1"/>
</dbReference>
<dbReference type="SUPFAM" id="SSF51261">
    <property type="entry name" value="Duplicated hybrid motif"/>
    <property type="match status" value="1"/>
</dbReference>